<dbReference type="AlphaFoldDB" id="A0A2K3UT38"/>
<evidence type="ECO:0000256" key="11">
    <source>
        <dbReference type="ARBA" id="ARBA00022840"/>
    </source>
</evidence>
<keyword evidence="5" id="KW-0963">Cytoplasm</keyword>
<organism evidence="17 18">
    <name type="scientific">Deinococcus koreensis</name>
    <dbReference type="NCBI Taxonomy" id="2054903"/>
    <lineage>
        <taxon>Bacteria</taxon>
        <taxon>Thermotogati</taxon>
        <taxon>Deinococcota</taxon>
        <taxon>Deinococci</taxon>
        <taxon>Deinococcales</taxon>
        <taxon>Deinococcaceae</taxon>
        <taxon>Deinococcus</taxon>
    </lineage>
</organism>
<feature type="domain" description="Phosphofructokinase" evidence="16">
    <location>
        <begin position="4"/>
        <end position="272"/>
    </location>
</feature>
<keyword evidence="10 17" id="KW-0418">Kinase</keyword>
<proteinExistence type="inferred from homology"/>
<dbReference type="GO" id="GO:0005945">
    <property type="term" value="C:6-phosphofructokinase complex"/>
    <property type="evidence" value="ECO:0007669"/>
    <property type="project" value="TreeGrafter"/>
</dbReference>
<evidence type="ECO:0000256" key="12">
    <source>
        <dbReference type="ARBA" id="ARBA00022842"/>
    </source>
</evidence>
<evidence type="ECO:0000256" key="8">
    <source>
        <dbReference type="ARBA" id="ARBA00022723"/>
    </source>
</evidence>
<dbReference type="Gene3D" id="3.40.50.460">
    <property type="entry name" value="Phosphofructokinase domain"/>
    <property type="match status" value="1"/>
</dbReference>
<dbReference type="GO" id="GO:0042802">
    <property type="term" value="F:identical protein binding"/>
    <property type="evidence" value="ECO:0007669"/>
    <property type="project" value="TreeGrafter"/>
</dbReference>
<name>A0A2K3UT38_9DEIO</name>
<keyword evidence="8" id="KW-0479">Metal-binding</keyword>
<dbReference type="Pfam" id="PF00365">
    <property type="entry name" value="PFK"/>
    <property type="match status" value="1"/>
</dbReference>
<gene>
    <name evidence="17" type="ORF">CVO96_17235</name>
</gene>
<comment type="catalytic activity">
    <reaction evidence="15">
        <text>beta-D-fructose 6-phosphate + ATP = beta-D-fructose 1,6-bisphosphate + ADP + H(+)</text>
        <dbReference type="Rhea" id="RHEA:16109"/>
        <dbReference type="ChEBI" id="CHEBI:15378"/>
        <dbReference type="ChEBI" id="CHEBI:30616"/>
        <dbReference type="ChEBI" id="CHEBI:32966"/>
        <dbReference type="ChEBI" id="CHEBI:57634"/>
        <dbReference type="ChEBI" id="CHEBI:456216"/>
        <dbReference type="EC" id="2.7.1.11"/>
    </reaction>
</comment>
<dbReference type="InterPro" id="IPR015912">
    <property type="entry name" value="Phosphofructokinase_CS"/>
</dbReference>
<dbReference type="GO" id="GO:0016208">
    <property type="term" value="F:AMP binding"/>
    <property type="evidence" value="ECO:0007669"/>
    <property type="project" value="TreeGrafter"/>
</dbReference>
<dbReference type="GO" id="GO:0006002">
    <property type="term" value="P:fructose 6-phosphate metabolic process"/>
    <property type="evidence" value="ECO:0007669"/>
    <property type="project" value="InterPro"/>
</dbReference>
<dbReference type="SUPFAM" id="SSF53784">
    <property type="entry name" value="Phosphofructokinase"/>
    <property type="match status" value="1"/>
</dbReference>
<sequence>MNTLGLLCSGGDAPGMNMALWAAARSAEARGWRVLGVHGGYQGLLGGSVEPWPADRLRPFARLGGAVLGTSRVPDFTRQVGAAAAQARSAGITHALVLGGDGSLRGAGLLNRAGLPTVGLPATIDNDVPGSAATVGFDSAVNFALPLADALLDTAEALPRLCALETLGGNTGHLAQAVGDACGADVVLVPEAPLAAPELAGRVSAALARRRHALIVASEGYPALEGVLDALAREVGLRLRLTRLGHAQRGGRPSARDRLLAGALAGEAADLLARGHAGVLAWRGAPTLLEFAAPAQQEA</sequence>
<evidence type="ECO:0000256" key="3">
    <source>
        <dbReference type="ARBA" id="ARBA00004679"/>
    </source>
</evidence>
<evidence type="ECO:0000256" key="1">
    <source>
        <dbReference type="ARBA" id="ARBA00001946"/>
    </source>
</evidence>
<keyword evidence="11" id="KW-0067">ATP-binding</keyword>
<keyword evidence="7" id="KW-0808">Transferase</keyword>
<evidence type="ECO:0000256" key="4">
    <source>
        <dbReference type="ARBA" id="ARBA00012055"/>
    </source>
</evidence>
<dbReference type="PIRSF" id="PIRSF000532">
    <property type="entry name" value="ATP_PFK_prok"/>
    <property type="match status" value="1"/>
</dbReference>
<reference evidence="17 18" key="1">
    <citation type="submission" date="2018-01" db="EMBL/GenBank/DDBJ databases">
        <title>Deinococcus koreensis sp. nov., a radiation-resistant bacterium isolated from river water.</title>
        <authorList>
            <person name="Choi A."/>
        </authorList>
    </citation>
    <scope>NUCLEOTIDE SEQUENCE [LARGE SCALE GENOMIC DNA]</scope>
    <source>
        <strain evidence="17 18">SJW1-2</strain>
    </source>
</reference>
<evidence type="ECO:0000256" key="5">
    <source>
        <dbReference type="ARBA" id="ARBA00022490"/>
    </source>
</evidence>
<dbReference type="InterPro" id="IPR000023">
    <property type="entry name" value="Phosphofructokinase_dom"/>
</dbReference>
<evidence type="ECO:0000256" key="14">
    <source>
        <dbReference type="ARBA" id="ARBA00038478"/>
    </source>
</evidence>
<dbReference type="InterPro" id="IPR022953">
    <property type="entry name" value="ATP_PFK"/>
</dbReference>
<comment type="cofactor">
    <cofactor evidence="1">
        <name>Mg(2+)</name>
        <dbReference type="ChEBI" id="CHEBI:18420"/>
    </cofactor>
</comment>
<comment type="similarity">
    <text evidence="14">Belongs to the phosphofructokinase type A (PFKA) family.</text>
</comment>
<evidence type="ECO:0000256" key="6">
    <source>
        <dbReference type="ARBA" id="ARBA00022533"/>
    </source>
</evidence>
<evidence type="ECO:0000256" key="9">
    <source>
        <dbReference type="ARBA" id="ARBA00022741"/>
    </source>
</evidence>
<dbReference type="PANTHER" id="PTHR13697">
    <property type="entry name" value="PHOSPHOFRUCTOKINASE"/>
    <property type="match status" value="1"/>
</dbReference>
<dbReference type="PANTHER" id="PTHR13697:SF4">
    <property type="entry name" value="ATP-DEPENDENT 6-PHOSPHOFRUCTOKINASE"/>
    <property type="match status" value="1"/>
</dbReference>
<dbReference type="GO" id="GO:0048029">
    <property type="term" value="F:monosaccharide binding"/>
    <property type="evidence" value="ECO:0007669"/>
    <property type="project" value="TreeGrafter"/>
</dbReference>
<dbReference type="InterPro" id="IPR012003">
    <property type="entry name" value="ATP_PFK_prok-type"/>
</dbReference>
<dbReference type="Proteomes" id="UP000236379">
    <property type="component" value="Unassembled WGS sequence"/>
</dbReference>
<dbReference type="GO" id="GO:0005524">
    <property type="term" value="F:ATP binding"/>
    <property type="evidence" value="ECO:0007669"/>
    <property type="project" value="UniProtKB-KW"/>
</dbReference>
<dbReference type="PROSITE" id="PS00433">
    <property type="entry name" value="PHOSPHOFRUCTOKINASE"/>
    <property type="match status" value="1"/>
</dbReference>
<dbReference type="PRINTS" id="PR00476">
    <property type="entry name" value="PHFRCTKINASE"/>
</dbReference>
<dbReference type="InterPro" id="IPR035966">
    <property type="entry name" value="PKF_sf"/>
</dbReference>
<accession>A0A2K3UT38</accession>
<evidence type="ECO:0000256" key="2">
    <source>
        <dbReference type="ARBA" id="ARBA00004496"/>
    </source>
</evidence>
<dbReference type="GO" id="GO:0070095">
    <property type="term" value="F:fructose-6-phosphate binding"/>
    <property type="evidence" value="ECO:0007669"/>
    <property type="project" value="TreeGrafter"/>
</dbReference>
<keyword evidence="9" id="KW-0547">Nucleotide-binding</keyword>
<keyword evidence="6" id="KW-0021">Allosteric enzyme</keyword>
<keyword evidence="12" id="KW-0460">Magnesium</keyword>
<comment type="pathway">
    <text evidence="3">Carbohydrate degradation; glycolysis; D-glyceraldehyde 3-phosphate and glycerone phosphate from D-glucose: step 3/4.</text>
</comment>
<dbReference type="GO" id="GO:0030388">
    <property type="term" value="P:fructose 1,6-bisphosphate metabolic process"/>
    <property type="evidence" value="ECO:0007669"/>
    <property type="project" value="TreeGrafter"/>
</dbReference>
<evidence type="ECO:0000256" key="7">
    <source>
        <dbReference type="ARBA" id="ARBA00022679"/>
    </source>
</evidence>
<dbReference type="Gene3D" id="3.40.50.450">
    <property type="match status" value="1"/>
</dbReference>
<dbReference type="RefSeq" id="WP_103313686.1">
    <property type="nucleotide sequence ID" value="NZ_PPPD01000002.1"/>
</dbReference>
<dbReference type="OrthoDB" id="9802503at2"/>
<comment type="subcellular location">
    <subcellularLocation>
        <location evidence="2">Cytoplasm</location>
    </subcellularLocation>
</comment>
<dbReference type="EC" id="2.7.1.11" evidence="4"/>
<dbReference type="UniPathway" id="UPA00109">
    <property type="reaction ID" value="UER00182"/>
</dbReference>
<evidence type="ECO:0000256" key="15">
    <source>
        <dbReference type="ARBA" id="ARBA00048070"/>
    </source>
</evidence>
<keyword evidence="13" id="KW-0324">Glycolysis</keyword>
<evidence type="ECO:0000256" key="10">
    <source>
        <dbReference type="ARBA" id="ARBA00022777"/>
    </source>
</evidence>
<dbReference type="GO" id="GO:0046872">
    <property type="term" value="F:metal ion binding"/>
    <property type="evidence" value="ECO:0007669"/>
    <property type="project" value="UniProtKB-KW"/>
</dbReference>
<dbReference type="GO" id="GO:0061621">
    <property type="term" value="P:canonical glycolysis"/>
    <property type="evidence" value="ECO:0007669"/>
    <property type="project" value="TreeGrafter"/>
</dbReference>
<evidence type="ECO:0000313" key="17">
    <source>
        <dbReference type="EMBL" id="PNY79702.1"/>
    </source>
</evidence>
<dbReference type="EMBL" id="PPPD01000002">
    <property type="protein sequence ID" value="PNY79702.1"/>
    <property type="molecule type" value="Genomic_DNA"/>
</dbReference>
<comment type="caution">
    <text evidence="17">The sequence shown here is derived from an EMBL/GenBank/DDBJ whole genome shotgun (WGS) entry which is preliminary data.</text>
</comment>
<evidence type="ECO:0000259" key="16">
    <source>
        <dbReference type="Pfam" id="PF00365"/>
    </source>
</evidence>
<evidence type="ECO:0000313" key="18">
    <source>
        <dbReference type="Proteomes" id="UP000236379"/>
    </source>
</evidence>
<keyword evidence="18" id="KW-1185">Reference proteome</keyword>
<evidence type="ECO:0000256" key="13">
    <source>
        <dbReference type="ARBA" id="ARBA00023152"/>
    </source>
</evidence>
<dbReference type="GO" id="GO:0003872">
    <property type="term" value="F:6-phosphofructokinase activity"/>
    <property type="evidence" value="ECO:0007669"/>
    <property type="project" value="UniProtKB-EC"/>
</dbReference>
<protein>
    <recommendedName>
        <fullName evidence="4">6-phosphofructokinase</fullName>
        <ecNumber evidence="4">2.7.1.11</ecNumber>
    </recommendedName>
</protein>